<evidence type="ECO:0000313" key="1">
    <source>
        <dbReference type="Proteomes" id="UP000887579"/>
    </source>
</evidence>
<protein>
    <submittedName>
        <fullName evidence="2">Uncharacterized protein</fullName>
    </submittedName>
</protein>
<dbReference type="Proteomes" id="UP000887579">
    <property type="component" value="Unplaced"/>
</dbReference>
<accession>A0AC34G0R8</accession>
<proteinExistence type="predicted"/>
<name>A0AC34G0R8_9BILA</name>
<sequence>MQRSFYDSKNDKNLKLYYFEEEKSGIPKFAPDETNFEKIVMSFVTSTTSTSTETPPTKSVAPFKPSVEPFKPNAEVAEASGLSLSILIPIIIVSLIGILLLLGVILFCIYRYRQRQKQKLPINPESANPSKLKKGTTPTANSEDFENSGTHNDANIPPQFVSPH</sequence>
<evidence type="ECO:0000313" key="2">
    <source>
        <dbReference type="WBParaSite" id="ES5_v2.g23394.t1"/>
    </source>
</evidence>
<reference evidence="2" key="1">
    <citation type="submission" date="2022-11" db="UniProtKB">
        <authorList>
            <consortium name="WormBaseParasite"/>
        </authorList>
    </citation>
    <scope>IDENTIFICATION</scope>
</reference>
<dbReference type="WBParaSite" id="ES5_v2.g23394.t1">
    <property type="protein sequence ID" value="ES5_v2.g23394.t1"/>
    <property type="gene ID" value="ES5_v2.g23394"/>
</dbReference>
<organism evidence="1 2">
    <name type="scientific">Panagrolaimus sp. ES5</name>
    <dbReference type="NCBI Taxonomy" id="591445"/>
    <lineage>
        <taxon>Eukaryota</taxon>
        <taxon>Metazoa</taxon>
        <taxon>Ecdysozoa</taxon>
        <taxon>Nematoda</taxon>
        <taxon>Chromadorea</taxon>
        <taxon>Rhabditida</taxon>
        <taxon>Tylenchina</taxon>
        <taxon>Panagrolaimomorpha</taxon>
        <taxon>Panagrolaimoidea</taxon>
        <taxon>Panagrolaimidae</taxon>
        <taxon>Panagrolaimus</taxon>
    </lineage>
</organism>